<name>A0ABV0VGN3_9TELE</name>
<comment type="caution">
    <text evidence="2">The sequence shown here is derived from an EMBL/GenBank/DDBJ whole genome shotgun (WGS) entry which is preliminary data.</text>
</comment>
<dbReference type="Proteomes" id="UP001482620">
    <property type="component" value="Unassembled WGS sequence"/>
</dbReference>
<evidence type="ECO:0000313" key="3">
    <source>
        <dbReference type="Proteomes" id="UP001482620"/>
    </source>
</evidence>
<protein>
    <submittedName>
        <fullName evidence="2">Uncharacterized protein</fullName>
    </submittedName>
</protein>
<proteinExistence type="predicted"/>
<accession>A0ABV0VGN3</accession>
<feature type="compositionally biased region" description="Polar residues" evidence="1">
    <location>
        <begin position="70"/>
        <end position="86"/>
    </location>
</feature>
<keyword evidence="3" id="KW-1185">Reference proteome</keyword>
<sequence length="101" mass="10487">MASPDSSQARSFASDRMVPINCLRSPTGQPQPIGLLLQPDNITKCRCQPPTSGMTAVTGTTNFMTTATGSSINNRGGEQSTRTVSLQPPLEYGQSSPGGGS</sequence>
<dbReference type="EMBL" id="JAHRIQ010107125">
    <property type="protein sequence ID" value="MEQ2256440.1"/>
    <property type="molecule type" value="Genomic_DNA"/>
</dbReference>
<feature type="region of interest" description="Disordered" evidence="1">
    <location>
        <begin position="67"/>
        <end position="101"/>
    </location>
</feature>
<reference evidence="2 3" key="1">
    <citation type="submission" date="2021-06" db="EMBL/GenBank/DDBJ databases">
        <authorList>
            <person name="Palmer J.M."/>
        </authorList>
    </citation>
    <scope>NUCLEOTIDE SEQUENCE [LARGE SCALE GENOMIC DNA]</scope>
    <source>
        <strain evidence="3">if_2019</strain>
        <tissue evidence="2">Muscle</tissue>
    </source>
</reference>
<gene>
    <name evidence="2" type="ORF">ILYODFUR_024251</name>
</gene>
<evidence type="ECO:0000313" key="2">
    <source>
        <dbReference type="EMBL" id="MEQ2256440.1"/>
    </source>
</evidence>
<organism evidence="2 3">
    <name type="scientific">Ilyodon furcidens</name>
    <name type="common">goldbreast splitfin</name>
    <dbReference type="NCBI Taxonomy" id="33524"/>
    <lineage>
        <taxon>Eukaryota</taxon>
        <taxon>Metazoa</taxon>
        <taxon>Chordata</taxon>
        <taxon>Craniata</taxon>
        <taxon>Vertebrata</taxon>
        <taxon>Euteleostomi</taxon>
        <taxon>Actinopterygii</taxon>
        <taxon>Neopterygii</taxon>
        <taxon>Teleostei</taxon>
        <taxon>Neoteleostei</taxon>
        <taxon>Acanthomorphata</taxon>
        <taxon>Ovalentaria</taxon>
        <taxon>Atherinomorphae</taxon>
        <taxon>Cyprinodontiformes</taxon>
        <taxon>Goodeidae</taxon>
        <taxon>Ilyodon</taxon>
    </lineage>
</organism>
<evidence type="ECO:0000256" key="1">
    <source>
        <dbReference type="SAM" id="MobiDB-lite"/>
    </source>
</evidence>